<dbReference type="InterPro" id="IPR012340">
    <property type="entry name" value="NA-bd_OB-fold"/>
</dbReference>
<keyword evidence="3" id="KW-0687">Ribonucleoprotein</keyword>
<dbReference type="InterPro" id="IPR050437">
    <property type="entry name" value="Ribos_protein_bS1-like"/>
</dbReference>
<dbReference type="GO" id="GO:0006412">
    <property type="term" value="P:translation"/>
    <property type="evidence" value="ECO:0007669"/>
    <property type="project" value="TreeGrafter"/>
</dbReference>
<feature type="domain" description="S1 motif" evidence="6">
    <location>
        <begin position="303"/>
        <end position="372"/>
    </location>
</feature>
<reference evidence="7" key="1">
    <citation type="submission" date="2020-04" db="EMBL/GenBank/DDBJ databases">
        <authorList>
            <person name="Zhang T."/>
        </authorList>
    </citation>
    <scope>NUCLEOTIDE SEQUENCE</scope>
    <source>
        <strain evidence="7">HKST-UBA11</strain>
    </source>
</reference>
<feature type="region of interest" description="Disordered" evidence="5">
    <location>
        <begin position="369"/>
        <end position="408"/>
    </location>
</feature>
<reference evidence="7" key="2">
    <citation type="journal article" date="2021" name="Microbiome">
        <title>Successional dynamics and alternative stable states in a saline activated sludge microbial community over 9 years.</title>
        <authorList>
            <person name="Wang Y."/>
            <person name="Ye J."/>
            <person name="Ju F."/>
            <person name="Liu L."/>
            <person name="Boyd J.A."/>
            <person name="Deng Y."/>
            <person name="Parks D.H."/>
            <person name="Jiang X."/>
            <person name="Yin X."/>
            <person name="Woodcroft B.J."/>
            <person name="Tyson G.W."/>
            <person name="Hugenholtz P."/>
            <person name="Polz M.F."/>
            <person name="Zhang T."/>
        </authorList>
    </citation>
    <scope>NUCLEOTIDE SEQUENCE</scope>
    <source>
        <strain evidence="7">HKST-UBA11</strain>
    </source>
</reference>
<sequence>MSQTNTKLQSEFEKYLNELAEPPKTFQRGQIVKGIIKHLGKGEMIVDVGGRAEGVVLGKELKLDGETLDKKEGDTVLLYVIKGENELGQIELSIRRSGTARKWYDLETAQEDDKSINVTVIEANTGGVIVSIGGGLRGFIPTSQLDNGRIYPLGGYGDKQNAKKELQNKLGDLIDEEIEVKVIEIDKQKNRVILSEKLVTSSEDLEMREETLKETEVGDNLEGKVTGIAPFGLFVNAQGLEGLVHLSEISWDKVSNPADFYKVGDDVTVQVIGMQDDGKRIAYSIKRLIKDPWDEIIEQYKVGQVVKGEITKVVDYGAFVRIDDKVNGLIHISEMSDNLVKDPNDFVSVGDTVELSIISISREERHLGLSMKRVGQEEEEKKTSSKSEEKSEGAIAPEMAALSELLEE</sequence>
<dbReference type="Proteomes" id="UP000754563">
    <property type="component" value="Unassembled WGS sequence"/>
</dbReference>
<proteinExistence type="inferred from homology"/>
<feature type="domain" description="S1 motif" evidence="6">
    <location>
        <begin position="113"/>
        <end position="197"/>
    </location>
</feature>
<comment type="caution">
    <text evidence="7">The sequence shown here is derived from an EMBL/GenBank/DDBJ whole genome shotgun (WGS) entry which is preliminary data.</text>
</comment>
<dbReference type="InterPro" id="IPR035104">
    <property type="entry name" value="Ribosomal_protein_S1-like"/>
</dbReference>
<evidence type="ECO:0000313" key="8">
    <source>
        <dbReference type="Proteomes" id="UP000754563"/>
    </source>
</evidence>
<protein>
    <submittedName>
        <fullName evidence="7">S1 RNA-binding domain-containing protein</fullName>
    </submittedName>
</protein>
<feature type="domain" description="S1 motif" evidence="6">
    <location>
        <begin position="29"/>
        <end position="95"/>
    </location>
</feature>
<feature type="compositionally biased region" description="Basic and acidic residues" evidence="5">
    <location>
        <begin position="374"/>
        <end position="392"/>
    </location>
</feature>
<dbReference type="InterPro" id="IPR003029">
    <property type="entry name" value="S1_domain"/>
</dbReference>
<feature type="domain" description="S1 motif" evidence="6">
    <location>
        <begin position="218"/>
        <end position="286"/>
    </location>
</feature>
<evidence type="ECO:0000259" key="6">
    <source>
        <dbReference type="PROSITE" id="PS50126"/>
    </source>
</evidence>
<name>A0A955RKM2_9BACT</name>
<dbReference type="GO" id="GO:0003735">
    <property type="term" value="F:structural constituent of ribosome"/>
    <property type="evidence" value="ECO:0007669"/>
    <property type="project" value="TreeGrafter"/>
</dbReference>
<dbReference type="PANTHER" id="PTHR10724:SF7">
    <property type="entry name" value="SMALL RIBOSOMAL SUBUNIT PROTEIN BS1C"/>
    <property type="match status" value="1"/>
</dbReference>
<evidence type="ECO:0000313" key="7">
    <source>
        <dbReference type="EMBL" id="MCA9385602.1"/>
    </source>
</evidence>
<evidence type="ECO:0000256" key="2">
    <source>
        <dbReference type="ARBA" id="ARBA00022980"/>
    </source>
</evidence>
<dbReference type="Gene3D" id="2.40.50.140">
    <property type="entry name" value="Nucleic acid-binding proteins"/>
    <property type="match status" value="4"/>
</dbReference>
<evidence type="ECO:0000256" key="4">
    <source>
        <dbReference type="ARBA" id="ARBA00025604"/>
    </source>
</evidence>
<dbReference type="SUPFAM" id="SSF50249">
    <property type="entry name" value="Nucleic acid-binding proteins"/>
    <property type="match status" value="4"/>
</dbReference>
<dbReference type="SMART" id="SM00316">
    <property type="entry name" value="S1"/>
    <property type="match status" value="4"/>
</dbReference>
<evidence type="ECO:0000256" key="1">
    <source>
        <dbReference type="ARBA" id="ARBA00006767"/>
    </source>
</evidence>
<dbReference type="FunFam" id="2.40.50.140:FF:000103">
    <property type="entry name" value="protein RRP5 homolog"/>
    <property type="match status" value="1"/>
</dbReference>
<accession>A0A955RKM2</accession>
<evidence type="ECO:0000256" key="5">
    <source>
        <dbReference type="SAM" id="MobiDB-lite"/>
    </source>
</evidence>
<dbReference type="EMBL" id="JAGQLH010000030">
    <property type="protein sequence ID" value="MCA9385602.1"/>
    <property type="molecule type" value="Genomic_DNA"/>
</dbReference>
<evidence type="ECO:0000256" key="3">
    <source>
        <dbReference type="ARBA" id="ARBA00023274"/>
    </source>
</evidence>
<organism evidence="7 8">
    <name type="scientific">Candidatus Dojkabacteria bacterium</name>
    <dbReference type="NCBI Taxonomy" id="2099670"/>
    <lineage>
        <taxon>Bacteria</taxon>
        <taxon>Candidatus Dojkabacteria</taxon>
    </lineage>
</organism>
<dbReference type="AlphaFoldDB" id="A0A955RKM2"/>
<dbReference type="GO" id="GO:0003729">
    <property type="term" value="F:mRNA binding"/>
    <property type="evidence" value="ECO:0007669"/>
    <property type="project" value="TreeGrafter"/>
</dbReference>
<dbReference type="PROSITE" id="PS50126">
    <property type="entry name" value="S1"/>
    <property type="match status" value="4"/>
</dbReference>
<dbReference type="PANTHER" id="PTHR10724">
    <property type="entry name" value="30S RIBOSOMAL PROTEIN S1"/>
    <property type="match status" value="1"/>
</dbReference>
<comment type="function">
    <text evidence="4">Binds mRNA; thus facilitating recognition of the initiation point. It is needed to translate mRNA with a short Shine-Dalgarno (SD) purine-rich sequence.</text>
</comment>
<dbReference type="Pfam" id="PF00575">
    <property type="entry name" value="S1"/>
    <property type="match status" value="4"/>
</dbReference>
<comment type="similarity">
    <text evidence="1">Belongs to the bacterial ribosomal protein bS1 family.</text>
</comment>
<keyword evidence="2" id="KW-0689">Ribosomal protein</keyword>
<dbReference type="PRINTS" id="PR00681">
    <property type="entry name" value="RIBOSOMALS1"/>
</dbReference>
<gene>
    <name evidence="7" type="ORF">KC717_03060</name>
</gene>